<dbReference type="InterPro" id="IPR002509">
    <property type="entry name" value="NODB_dom"/>
</dbReference>
<dbReference type="EMBL" id="VRSV01000001">
    <property type="protein sequence ID" value="TXK13698.1"/>
    <property type="molecule type" value="Genomic_DNA"/>
</dbReference>
<dbReference type="CDD" id="cd10917">
    <property type="entry name" value="CE4_NodB_like_6s_7s"/>
    <property type="match status" value="1"/>
</dbReference>
<dbReference type="Gene3D" id="3.20.20.370">
    <property type="entry name" value="Glycoside hydrolase/deacetylase"/>
    <property type="match status" value="1"/>
</dbReference>
<accession>A0A5C8I3N8</accession>
<evidence type="ECO:0000256" key="3">
    <source>
        <dbReference type="SAM" id="SignalP"/>
    </source>
</evidence>
<keyword evidence="2" id="KW-0378">Hydrolase</keyword>
<dbReference type="GO" id="GO:0046872">
    <property type="term" value="F:metal ion binding"/>
    <property type="evidence" value="ECO:0007669"/>
    <property type="project" value="UniProtKB-KW"/>
</dbReference>
<gene>
    <name evidence="5" type="ORF">FVP77_10090</name>
</gene>
<feature type="chain" id="PRO_5022883437" evidence="3">
    <location>
        <begin position="24"/>
        <end position="518"/>
    </location>
</feature>
<keyword evidence="1" id="KW-0479">Metal-binding</keyword>
<dbReference type="OrthoDB" id="9763050at2"/>
<keyword evidence="3" id="KW-0732">Signal</keyword>
<dbReference type="Pfam" id="PF01522">
    <property type="entry name" value="Polysacc_deac_1"/>
    <property type="match status" value="1"/>
</dbReference>
<dbReference type="Proteomes" id="UP000321034">
    <property type="component" value="Unassembled WGS sequence"/>
</dbReference>
<evidence type="ECO:0000256" key="1">
    <source>
        <dbReference type="ARBA" id="ARBA00022723"/>
    </source>
</evidence>
<reference evidence="5 6" key="1">
    <citation type="submission" date="2019-08" db="EMBL/GenBank/DDBJ databases">
        <authorList>
            <person name="Dong K."/>
        </authorList>
    </citation>
    <scope>NUCLEOTIDE SEQUENCE [LARGE SCALE GENOMIC DNA]</scope>
    <source>
        <strain evidence="5 6">JCM14558</strain>
    </source>
</reference>
<evidence type="ECO:0000256" key="2">
    <source>
        <dbReference type="ARBA" id="ARBA00022801"/>
    </source>
</evidence>
<dbReference type="PROSITE" id="PS51677">
    <property type="entry name" value="NODB"/>
    <property type="match status" value="1"/>
</dbReference>
<dbReference type="GO" id="GO:0005975">
    <property type="term" value="P:carbohydrate metabolic process"/>
    <property type="evidence" value="ECO:0007669"/>
    <property type="project" value="InterPro"/>
</dbReference>
<dbReference type="PANTHER" id="PTHR10587">
    <property type="entry name" value="GLYCOSYL TRANSFERASE-RELATED"/>
    <property type="match status" value="1"/>
</dbReference>
<evidence type="ECO:0000259" key="4">
    <source>
        <dbReference type="PROSITE" id="PS51677"/>
    </source>
</evidence>
<keyword evidence="6" id="KW-1185">Reference proteome</keyword>
<protein>
    <submittedName>
        <fullName evidence="5">Polysaccharide deacetylase family protein</fullName>
    </submittedName>
</protein>
<dbReference type="SUPFAM" id="SSF88713">
    <property type="entry name" value="Glycoside hydrolase/deacetylase"/>
    <property type="match status" value="1"/>
</dbReference>
<dbReference type="InterPro" id="IPR050248">
    <property type="entry name" value="Polysacc_deacetylase_ArnD"/>
</dbReference>
<evidence type="ECO:0000313" key="6">
    <source>
        <dbReference type="Proteomes" id="UP000321034"/>
    </source>
</evidence>
<dbReference type="PANTHER" id="PTHR10587:SF133">
    <property type="entry name" value="CHITIN DEACETYLASE 1-RELATED"/>
    <property type="match status" value="1"/>
</dbReference>
<dbReference type="InterPro" id="IPR011330">
    <property type="entry name" value="Glyco_hydro/deAcase_b/a-brl"/>
</dbReference>
<organism evidence="5 6">
    <name type="scientific">Microbacterium hatanonis</name>
    <dbReference type="NCBI Taxonomy" id="404366"/>
    <lineage>
        <taxon>Bacteria</taxon>
        <taxon>Bacillati</taxon>
        <taxon>Actinomycetota</taxon>
        <taxon>Actinomycetes</taxon>
        <taxon>Micrococcales</taxon>
        <taxon>Microbacteriaceae</taxon>
        <taxon>Microbacterium</taxon>
    </lineage>
</organism>
<sequence length="518" mass="53551">MRRCRSVALVTVSALLLSGCAVASDPQWTPPGWEEHDIRISTAPEPIDPATVGALSGERLRNDTVGLQARFSLLPGSGAFDDRVVGMVRDAVQGRAAAVGRAYAPEVFPLGAGLGERGCVRGATLKAGAEILADPALGPVGGTGVAVACDIVAATGPILGERVRVVAGDASGVASDETTIVYADVTTGTVGSAAELWNPEASARLHGEIVELLRREAGALSLATVAPADESSLARFAPSLETTVPGAGGSLVITIAPGFTAPELVALDVPPTGSPLVIEVPAQTAATLVTPLGATLVAAGQAGAAFENPAAPPAGRTPVDCDLFPCVALTYDDGPSDFTPGILDELASRRAAATFFTMGDKASRYGDVLRRMVAEGHLAENHTWNHPHLPDIPLDAALRQIRDATGAIEKQTGERITMFRPPYGEYTSEIVAAAGLPAILWDVDTLDWQGISDDVLIDRAVEQPRPGSIVLQHDIQPNTARTAGAIYDGLRDRGFSLVTVAQLFGGQAPASGAWRSGR</sequence>
<comment type="caution">
    <text evidence="5">The sequence shown here is derived from an EMBL/GenBank/DDBJ whole genome shotgun (WGS) entry which is preliminary data.</text>
</comment>
<name>A0A5C8I3N8_9MICO</name>
<proteinExistence type="predicted"/>
<dbReference type="PROSITE" id="PS51257">
    <property type="entry name" value="PROKAR_LIPOPROTEIN"/>
    <property type="match status" value="1"/>
</dbReference>
<dbReference type="GO" id="GO:0016810">
    <property type="term" value="F:hydrolase activity, acting on carbon-nitrogen (but not peptide) bonds"/>
    <property type="evidence" value="ECO:0007669"/>
    <property type="project" value="InterPro"/>
</dbReference>
<dbReference type="RefSeq" id="WP_147894343.1">
    <property type="nucleotide sequence ID" value="NZ_BAAANR010000001.1"/>
</dbReference>
<dbReference type="GO" id="GO:0016020">
    <property type="term" value="C:membrane"/>
    <property type="evidence" value="ECO:0007669"/>
    <property type="project" value="TreeGrafter"/>
</dbReference>
<dbReference type="AlphaFoldDB" id="A0A5C8I3N8"/>
<feature type="signal peptide" evidence="3">
    <location>
        <begin position="1"/>
        <end position="23"/>
    </location>
</feature>
<evidence type="ECO:0000313" key="5">
    <source>
        <dbReference type="EMBL" id="TXK13698.1"/>
    </source>
</evidence>
<feature type="domain" description="NodB homology" evidence="4">
    <location>
        <begin position="325"/>
        <end position="498"/>
    </location>
</feature>